<keyword evidence="2" id="KW-1185">Reference proteome</keyword>
<dbReference type="VEuPathDB" id="TriTrypDB:BSAL_92600"/>
<dbReference type="AlphaFoldDB" id="A0A0S4J8Q3"/>
<proteinExistence type="predicted"/>
<sequence length="131" mass="14329">FLHTRDVKYGTAAVGKVVSYRAEPSPKGEGYRNAYDVAVLQPDKGEVVGYVTKWQKDKNGKLYGFLKVKAAEGIKSAYFTQDDIPVGSIPPAAIQPGFEAVLTVVNSPGRPDGYKAQGLQFFSTRRAELHH</sequence>
<protein>
    <submittedName>
        <fullName evidence="1">Uncharacterized protein</fullName>
    </submittedName>
</protein>
<evidence type="ECO:0000313" key="1">
    <source>
        <dbReference type="EMBL" id="CUG86332.1"/>
    </source>
</evidence>
<gene>
    <name evidence="1" type="ORF">BSAL_92600</name>
</gene>
<evidence type="ECO:0000313" key="2">
    <source>
        <dbReference type="Proteomes" id="UP000051952"/>
    </source>
</evidence>
<dbReference type="EMBL" id="CYKH01001277">
    <property type="protein sequence ID" value="CUG86332.1"/>
    <property type="molecule type" value="Genomic_DNA"/>
</dbReference>
<dbReference type="Proteomes" id="UP000051952">
    <property type="component" value="Unassembled WGS sequence"/>
</dbReference>
<accession>A0A0S4J8Q3</accession>
<organism evidence="1 2">
    <name type="scientific">Bodo saltans</name>
    <name type="common">Flagellated protozoan</name>
    <dbReference type="NCBI Taxonomy" id="75058"/>
    <lineage>
        <taxon>Eukaryota</taxon>
        <taxon>Discoba</taxon>
        <taxon>Euglenozoa</taxon>
        <taxon>Kinetoplastea</taxon>
        <taxon>Metakinetoplastina</taxon>
        <taxon>Eubodonida</taxon>
        <taxon>Bodonidae</taxon>
        <taxon>Bodo</taxon>
    </lineage>
</organism>
<feature type="non-terminal residue" evidence="1">
    <location>
        <position position="1"/>
    </location>
</feature>
<name>A0A0S4J8Q3_BODSA</name>
<reference evidence="2" key="1">
    <citation type="submission" date="2015-09" db="EMBL/GenBank/DDBJ databases">
        <authorList>
            <consortium name="Pathogen Informatics"/>
        </authorList>
    </citation>
    <scope>NUCLEOTIDE SEQUENCE [LARGE SCALE GENOMIC DNA]</scope>
    <source>
        <strain evidence="2">Lake Konstanz</strain>
    </source>
</reference>